<feature type="binding site" evidence="9">
    <location>
        <position position="227"/>
    </location>
    <ligand>
        <name>Ca(2+)</name>
        <dbReference type="ChEBI" id="CHEBI:29108"/>
        <label>2</label>
    </ligand>
</feature>
<keyword evidence="6 9" id="KW-0408">Iron</keyword>
<gene>
    <name evidence="14" type="ORF">W97_04620</name>
</gene>
<dbReference type="InterPro" id="IPR019794">
    <property type="entry name" value="Peroxidases_AS"/>
</dbReference>
<dbReference type="AlphaFoldDB" id="R7YTY4"/>
<organism evidence="14 15">
    <name type="scientific">Coniosporium apollinis (strain CBS 100218)</name>
    <name type="common">Rock-inhabiting black yeast</name>
    <dbReference type="NCBI Taxonomy" id="1168221"/>
    <lineage>
        <taxon>Eukaryota</taxon>
        <taxon>Fungi</taxon>
        <taxon>Dikarya</taxon>
        <taxon>Ascomycota</taxon>
        <taxon>Pezizomycotina</taxon>
        <taxon>Dothideomycetes</taxon>
        <taxon>Dothideomycetes incertae sedis</taxon>
        <taxon>Coniosporium</taxon>
    </lineage>
</organism>
<dbReference type="GeneID" id="19901931"/>
<feature type="binding site" evidence="9">
    <location>
        <position position="93"/>
    </location>
    <ligand>
        <name>Ca(2+)</name>
        <dbReference type="ChEBI" id="CHEBI:29108"/>
        <label>1</label>
    </ligand>
</feature>
<dbReference type="InterPro" id="IPR044831">
    <property type="entry name" value="Ccp1-like"/>
</dbReference>
<dbReference type="PROSITE" id="PS50873">
    <property type="entry name" value="PEROXIDASE_4"/>
    <property type="match status" value="1"/>
</dbReference>
<dbReference type="GO" id="GO:0004601">
    <property type="term" value="F:peroxidase activity"/>
    <property type="evidence" value="ECO:0007669"/>
    <property type="project" value="UniProtKB-KW"/>
</dbReference>
<dbReference type="InterPro" id="IPR001621">
    <property type="entry name" value="Ligninase"/>
</dbReference>
<comment type="cofactor">
    <cofactor evidence="9">
        <name>heme b</name>
        <dbReference type="ChEBI" id="CHEBI:60344"/>
    </cofactor>
    <text evidence="9">Binds 1 heme b (iron(II)-protoporphyrin IX) group per subunit.</text>
</comment>
<keyword evidence="4 9" id="KW-0479">Metal-binding</keyword>
<dbReference type="HOGENOM" id="CLU_041038_0_1_1"/>
<feature type="binding site" evidence="9">
    <location>
        <position position="232"/>
    </location>
    <ligand>
        <name>Ca(2+)</name>
        <dbReference type="ChEBI" id="CHEBI:29108"/>
        <label>2</label>
    </ligand>
</feature>
<feature type="chain" id="PRO_5006994031" description="Peroxidase" evidence="12">
    <location>
        <begin position="19"/>
        <end position="323"/>
    </location>
</feature>
<dbReference type="PANTHER" id="PTHR31356:SF66">
    <property type="entry name" value="CATALASE-PEROXIDASE"/>
    <property type="match status" value="1"/>
</dbReference>
<evidence type="ECO:0000259" key="13">
    <source>
        <dbReference type="PROSITE" id="PS50873"/>
    </source>
</evidence>
<dbReference type="GO" id="GO:0034599">
    <property type="term" value="P:cellular response to oxidative stress"/>
    <property type="evidence" value="ECO:0007669"/>
    <property type="project" value="InterPro"/>
</dbReference>
<evidence type="ECO:0000256" key="11">
    <source>
        <dbReference type="PIRSR" id="PIRSR601621-4"/>
    </source>
</evidence>
<dbReference type="SUPFAM" id="SSF48113">
    <property type="entry name" value="Heme-dependent peroxidases"/>
    <property type="match status" value="1"/>
</dbReference>
<dbReference type="Pfam" id="PF00141">
    <property type="entry name" value="peroxidase"/>
    <property type="match status" value="1"/>
</dbReference>
<dbReference type="InterPro" id="IPR010255">
    <property type="entry name" value="Haem_peroxidase_sf"/>
</dbReference>
<dbReference type="EC" id="1.11.1.-" evidence="12"/>
<dbReference type="GO" id="GO:0020037">
    <property type="term" value="F:heme binding"/>
    <property type="evidence" value="ECO:0007669"/>
    <property type="project" value="UniProtKB-UniRule"/>
</dbReference>
<dbReference type="PROSITE" id="PS00436">
    <property type="entry name" value="PEROXIDASE_2"/>
    <property type="match status" value="1"/>
</dbReference>
<dbReference type="OMA" id="MIDCTSA"/>
<protein>
    <recommendedName>
        <fullName evidence="12">Peroxidase</fullName>
        <ecNumber evidence="12">1.11.1.-</ecNumber>
    </recommendedName>
</protein>
<feature type="binding site" description="axial binding residue" evidence="9">
    <location>
        <position position="207"/>
    </location>
    <ligand>
        <name>heme b</name>
        <dbReference type="ChEBI" id="CHEBI:60344"/>
    </ligand>
    <ligandPart>
        <name>Fe</name>
        <dbReference type="ChEBI" id="CHEBI:18248"/>
    </ligandPart>
</feature>
<dbReference type="Gene3D" id="1.10.520.10">
    <property type="match status" value="1"/>
</dbReference>
<evidence type="ECO:0000256" key="10">
    <source>
        <dbReference type="PIRSR" id="PIRSR601621-3"/>
    </source>
</evidence>
<evidence type="ECO:0000256" key="9">
    <source>
        <dbReference type="PIRSR" id="PIRSR601621-2"/>
    </source>
</evidence>
<accession>R7YTY4</accession>
<keyword evidence="12" id="KW-0732">Signal</keyword>
<feature type="site" description="Transition state stabilizer" evidence="10">
    <location>
        <position position="88"/>
    </location>
</feature>
<evidence type="ECO:0000256" key="3">
    <source>
        <dbReference type="ARBA" id="ARBA00022617"/>
    </source>
</evidence>
<keyword evidence="7" id="KW-0325">Glycoprotein</keyword>
<dbReference type="GO" id="GO:0042744">
    <property type="term" value="P:hydrogen peroxide catabolic process"/>
    <property type="evidence" value="ECO:0007669"/>
    <property type="project" value="TreeGrafter"/>
</dbReference>
<keyword evidence="11" id="KW-1015">Disulfide bond</keyword>
<feature type="disulfide bond" evidence="11">
    <location>
        <begin position="79"/>
        <end position="152"/>
    </location>
</feature>
<feature type="active site" description="Proton acceptor" evidence="8">
    <location>
        <position position="92"/>
    </location>
</feature>
<dbReference type="GO" id="GO:0000302">
    <property type="term" value="P:response to reactive oxygen species"/>
    <property type="evidence" value="ECO:0007669"/>
    <property type="project" value="TreeGrafter"/>
</dbReference>
<keyword evidence="15" id="KW-1185">Reference proteome</keyword>
<keyword evidence="9 12" id="KW-0106">Calcium</keyword>
<evidence type="ECO:0000256" key="5">
    <source>
        <dbReference type="ARBA" id="ARBA00023002"/>
    </source>
</evidence>
<feature type="binding site" evidence="9">
    <location>
        <position position="101"/>
    </location>
    <ligand>
        <name>Ca(2+)</name>
        <dbReference type="ChEBI" id="CHEBI:29108"/>
        <label>1</label>
    </ligand>
</feature>
<reference evidence="15" key="1">
    <citation type="submission" date="2012-06" db="EMBL/GenBank/DDBJ databases">
        <title>The genome sequence of Coniosporium apollinis CBS 100218.</title>
        <authorList>
            <consortium name="The Broad Institute Genome Sequencing Platform"/>
            <person name="Cuomo C."/>
            <person name="Gorbushina A."/>
            <person name="Noack S."/>
            <person name="Walker B."/>
            <person name="Young S.K."/>
            <person name="Zeng Q."/>
            <person name="Gargeya S."/>
            <person name="Fitzgerald M."/>
            <person name="Haas B."/>
            <person name="Abouelleil A."/>
            <person name="Alvarado L."/>
            <person name="Arachchi H.M."/>
            <person name="Berlin A.M."/>
            <person name="Chapman S.B."/>
            <person name="Goldberg J."/>
            <person name="Griggs A."/>
            <person name="Gujja S."/>
            <person name="Hansen M."/>
            <person name="Howarth C."/>
            <person name="Imamovic A."/>
            <person name="Larimer J."/>
            <person name="McCowan C."/>
            <person name="Montmayeur A."/>
            <person name="Murphy C."/>
            <person name="Neiman D."/>
            <person name="Pearson M."/>
            <person name="Priest M."/>
            <person name="Roberts A."/>
            <person name="Saif S."/>
            <person name="Shea T."/>
            <person name="Sisk P."/>
            <person name="Sykes S."/>
            <person name="Wortman J."/>
            <person name="Nusbaum C."/>
            <person name="Birren B."/>
        </authorList>
    </citation>
    <scope>NUCLEOTIDE SEQUENCE [LARGE SCALE GENOMIC DNA]</scope>
    <source>
        <strain evidence="15">CBS 100218</strain>
    </source>
</reference>
<proteinExistence type="inferred from homology"/>
<keyword evidence="2 12" id="KW-0575">Peroxidase</keyword>
<keyword evidence="3 9" id="KW-0349">Heme</keyword>
<dbReference type="InterPro" id="IPR002016">
    <property type="entry name" value="Haem_peroxidase"/>
</dbReference>
<feature type="binding site" evidence="9">
    <location>
        <position position="99"/>
    </location>
    <ligand>
        <name>Ca(2+)</name>
        <dbReference type="ChEBI" id="CHEBI:29108"/>
        <label>1</label>
    </ligand>
</feature>
<evidence type="ECO:0000256" key="7">
    <source>
        <dbReference type="ARBA" id="ARBA00023180"/>
    </source>
</evidence>
<feature type="signal peptide" evidence="12">
    <location>
        <begin position="1"/>
        <end position="18"/>
    </location>
</feature>
<evidence type="ECO:0000256" key="1">
    <source>
        <dbReference type="ARBA" id="ARBA00006089"/>
    </source>
</evidence>
<feature type="binding site" evidence="9">
    <location>
        <position position="208"/>
    </location>
    <ligand>
        <name>Ca(2+)</name>
        <dbReference type="ChEBI" id="CHEBI:29108"/>
        <label>2</label>
    </ligand>
</feature>
<evidence type="ECO:0000256" key="6">
    <source>
        <dbReference type="ARBA" id="ARBA00023004"/>
    </source>
</evidence>
<dbReference type="Gene3D" id="1.10.420.10">
    <property type="entry name" value="Peroxidase, domain 2"/>
    <property type="match status" value="1"/>
</dbReference>
<dbReference type="PRINTS" id="PR00462">
    <property type="entry name" value="LIGNINASE"/>
</dbReference>
<dbReference type="RefSeq" id="XP_007780699.1">
    <property type="nucleotide sequence ID" value="XM_007782509.1"/>
</dbReference>
<comment type="cofactor">
    <cofactor evidence="9 12">
        <name>Ca(2+)</name>
        <dbReference type="ChEBI" id="CHEBI:29108"/>
    </cofactor>
    <text evidence="9 12">Binds 2 calcium ions per subunit.</text>
</comment>
<evidence type="ECO:0000256" key="8">
    <source>
        <dbReference type="PIRSR" id="PIRSR601621-1"/>
    </source>
</evidence>
<dbReference type="Proteomes" id="UP000016924">
    <property type="component" value="Unassembled WGS sequence"/>
</dbReference>
<evidence type="ECO:0000256" key="12">
    <source>
        <dbReference type="RuleBase" id="RU363051"/>
    </source>
</evidence>
<dbReference type="STRING" id="1168221.R7YTY4"/>
<feature type="domain" description="Plant heme peroxidase family profile" evidence="13">
    <location>
        <begin position="46"/>
        <end position="317"/>
    </location>
</feature>
<dbReference type="OrthoDB" id="2113341at2759"/>
<dbReference type="eggNOG" id="ENOG502QT8W">
    <property type="taxonomic scope" value="Eukaryota"/>
</dbReference>
<dbReference type="PANTHER" id="PTHR31356">
    <property type="entry name" value="THYLAKOID LUMENAL 29 KDA PROTEIN, CHLOROPLASTIC-RELATED"/>
    <property type="match status" value="1"/>
</dbReference>
<evidence type="ECO:0000256" key="2">
    <source>
        <dbReference type="ARBA" id="ARBA00022559"/>
    </source>
</evidence>
<sequence>MYFPKVVVLLSTAATIQAISFEGLTNDVVHYAREIKLPGMIAVKRALRNPFEGRQDGCPEVWGSIAEELKQRFLANGECTDAARAAIRAAFHDCFPGQGCDGSLFLAQEFTRERENGGLAPISEDLGKLAQAKGVSVADMFQFAGAYAIATCPMGPRIPAYVGRTDSWTPAPEGELPNPFMTGDAVLASFQAKGFSARDLAALIGAHTAAKQSRVDPSQAGAALDQTPGVWDVSYYQQLLDNSAPFRIPADLGVAHQPETGEHFNSFIGNQFGWNEAFTSAMEKMSLLGVPGGAASLVDCSRFLPGGSVQRDRRAAPINGRIL</sequence>
<dbReference type="EMBL" id="JH767573">
    <property type="protein sequence ID" value="EON65382.1"/>
    <property type="molecule type" value="Genomic_DNA"/>
</dbReference>
<evidence type="ECO:0000256" key="4">
    <source>
        <dbReference type="ARBA" id="ARBA00022723"/>
    </source>
</evidence>
<dbReference type="GO" id="GO:0046872">
    <property type="term" value="F:metal ion binding"/>
    <property type="evidence" value="ECO:0007669"/>
    <property type="project" value="UniProtKB-UniRule"/>
</dbReference>
<name>R7YTY4_CONA1</name>
<evidence type="ECO:0000313" key="14">
    <source>
        <dbReference type="EMBL" id="EON65382.1"/>
    </source>
</evidence>
<feature type="binding site" evidence="9">
    <location>
        <position position="103"/>
    </location>
    <ligand>
        <name>Ca(2+)</name>
        <dbReference type="ChEBI" id="CHEBI:29108"/>
        <label>1</label>
    </ligand>
</feature>
<feature type="binding site" evidence="9">
    <location>
        <position position="225"/>
    </location>
    <ligand>
        <name>Ca(2+)</name>
        <dbReference type="ChEBI" id="CHEBI:29108"/>
        <label>2</label>
    </ligand>
</feature>
<evidence type="ECO:0000313" key="15">
    <source>
        <dbReference type="Proteomes" id="UP000016924"/>
    </source>
</evidence>
<keyword evidence="5 12" id="KW-0560">Oxidoreductase</keyword>
<comment type="similarity">
    <text evidence="1 12">Belongs to the peroxidase family. Ligninase subfamily.</text>
</comment>
<dbReference type="PRINTS" id="PR00458">
    <property type="entry name" value="PEROXIDASE"/>
</dbReference>